<keyword evidence="2" id="KW-1185">Reference proteome</keyword>
<protein>
    <submittedName>
        <fullName evidence="1">Uncharacterized protein</fullName>
    </submittedName>
</protein>
<proteinExistence type="predicted"/>
<dbReference type="AlphaFoldDB" id="A0A6M4MBN4"/>
<gene>
    <name evidence="1" type="ORF">CA267_007395</name>
</gene>
<reference evidence="1 2" key="2">
    <citation type="submission" date="2020-04" db="EMBL/GenBank/DDBJ databases">
        <title>Complete genome sequence of Alteromonas pelagimontana 5.12T.</title>
        <authorList>
            <person name="Sinha R.K."/>
            <person name="Krishnan K.P."/>
            <person name="Kurian J.P."/>
        </authorList>
    </citation>
    <scope>NUCLEOTIDE SEQUENCE [LARGE SCALE GENOMIC DNA]</scope>
    <source>
        <strain evidence="1 2">5.12</strain>
    </source>
</reference>
<dbReference type="KEGG" id="apel:CA267_007395"/>
<sequence length="178" mass="20259">MELISLLRHLNHEQAGEWLTDQLALSDSLNVSFTKTKISFKGCSQREYRLAFVQEVTSGMELEAVIHYEEGKLDFGLTDQKVSSQAYEMISWWQMHNYRLGLGKKVVARHDIVSPLATGFTLPKSEAVAVYIELPGLFEAHTVAFAAIQESWTAQEDMSLPWRTSRDNQLNVNYTIAF</sequence>
<dbReference type="EMBL" id="CP052766">
    <property type="protein sequence ID" value="QJR80614.1"/>
    <property type="molecule type" value="Genomic_DNA"/>
</dbReference>
<evidence type="ECO:0000313" key="1">
    <source>
        <dbReference type="EMBL" id="QJR80614.1"/>
    </source>
</evidence>
<reference evidence="2" key="1">
    <citation type="submission" date="2014-12" db="EMBL/GenBank/DDBJ databases">
        <title>Complete genome sequence of a multi-drug resistant Klebsiella pneumoniae.</title>
        <authorList>
            <person name="Hua X."/>
            <person name="Chen Q."/>
            <person name="Li X."/>
            <person name="Feng Y."/>
            <person name="Ruan Z."/>
            <person name="Yu Y."/>
        </authorList>
    </citation>
    <scope>NUCLEOTIDE SEQUENCE [LARGE SCALE GENOMIC DNA]</scope>
    <source>
        <strain evidence="2">5.12</strain>
    </source>
</reference>
<dbReference type="OrthoDB" id="6334738at2"/>
<name>A0A6M4MBN4_9ALTE</name>
<dbReference type="RefSeq" id="WP_075608079.1">
    <property type="nucleotide sequence ID" value="NZ_CP052766.1"/>
</dbReference>
<organism evidence="1 2">
    <name type="scientific">Alteromonas pelagimontana</name>
    <dbReference type="NCBI Taxonomy" id="1858656"/>
    <lineage>
        <taxon>Bacteria</taxon>
        <taxon>Pseudomonadati</taxon>
        <taxon>Pseudomonadota</taxon>
        <taxon>Gammaproteobacteria</taxon>
        <taxon>Alteromonadales</taxon>
        <taxon>Alteromonadaceae</taxon>
        <taxon>Alteromonas/Salinimonas group</taxon>
        <taxon>Alteromonas</taxon>
    </lineage>
</organism>
<accession>A0A6M4MBN4</accession>
<evidence type="ECO:0000313" key="2">
    <source>
        <dbReference type="Proteomes" id="UP000219285"/>
    </source>
</evidence>
<dbReference type="Proteomes" id="UP000219285">
    <property type="component" value="Chromosome"/>
</dbReference>